<dbReference type="PANTHER" id="PTHR33133:SF21">
    <property type="entry name" value="TRANSMEMBRANE PROTEIN"/>
    <property type="match status" value="1"/>
</dbReference>
<keyword evidence="1" id="KW-0472">Membrane</keyword>
<accession>A0ABD2U597</accession>
<evidence type="ECO:0008006" key="4">
    <source>
        <dbReference type="Google" id="ProtNLM"/>
    </source>
</evidence>
<feature type="transmembrane region" description="Helical" evidence="1">
    <location>
        <begin position="300"/>
        <end position="322"/>
    </location>
</feature>
<gene>
    <name evidence="2" type="ORF">AABB24_012161</name>
</gene>
<dbReference type="AlphaFoldDB" id="A0ABD2U597"/>
<dbReference type="Proteomes" id="UP001627284">
    <property type="component" value="Unassembled WGS sequence"/>
</dbReference>
<organism evidence="2 3">
    <name type="scientific">Solanum stoloniferum</name>
    <dbReference type="NCBI Taxonomy" id="62892"/>
    <lineage>
        <taxon>Eukaryota</taxon>
        <taxon>Viridiplantae</taxon>
        <taxon>Streptophyta</taxon>
        <taxon>Embryophyta</taxon>
        <taxon>Tracheophyta</taxon>
        <taxon>Spermatophyta</taxon>
        <taxon>Magnoliopsida</taxon>
        <taxon>eudicotyledons</taxon>
        <taxon>Gunneridae</taxon>
        <taxon>Pentapetalae</taxon>
        <taxon>asterids</taxon>
        <taxon>lamiids</taxon>
        <taxon>Solanales</taxon>
        <taxon>Solanaceae</taxon>
        <taxon>Solanoideae</taxon>
        <taxon>Solaneae</taxon>
        <taxon>Solanum</taxon>
    </lineage>
</organism>
<sequence>NLQKNPTKINFKKSKQNKIKMPTGENSDHISEEPNNIFLLAKIIINSFKISLFSTKKISFLIFFFLSFPLSFILFLLSFLTFPLKNRIQHLEEISLFSSIHVESKQLLEDANEEAKSLLFLKILFLFPTFLLSFFTAVTAVNVAFSVCSNGKPTILTAITAVKAVWIRVGVTTMCVYVIMLACTIVPGMLVAFLETRPFVRVFVEVIGSGLELHMMAVTSLALVVSVNEGMYGFDAIRVGSVLMEGKRVCGWVLSGLFVLFSGLVRGTMEMSMTMTMTMDGSDFKRVESTVVINLLWDNMVWIFLYALMVQWSFVVTTVFYFDLTRRDSIKSDRDSEISLV</sequence>
<protein>
    <recommendedName>
        <fullName evidence="4">Transmembrane protein</fullName>
    </recommendedName>
</protein>
<feature type="transmembrane region" description="Helical" evidence="1">
    <location>
        <begin position="165"/>
        <end position="194"/>
    </location>
</feature>
<dbReference type="EMBL" id="JBJKTR010000007">
    <property type="protein sequence ID" value="KAL3362711.1"/>
    <property type="molecule type" value="Genomic_DNA"/>
</dbReference>
<name>A0ABD2U597_9SOLN</name>
<keyword evidence="1" id="KW-1133">Transmembrane helix</keyword>
<feature type="transmembrane region" description="Helical" evidence="1">
    <location>
        <begin position="206"/>
        <end position="228"/>
    </location>
</feature>
<proteinExistence type="predicted"/>
<evidence type="ECO:0000256" key="1">
    <source>
        <dbReference type="SAM" id="Phobius"/>
    </source>
</evidence>
<keyword evidence="1" id="KW-0812">Transmembrane</keyword>
<evidence type="ECO:0000313" key="2">
    <source>
        <dbReference type="EMBL" id="KAL3362711.1"/>
    </source>
</evidence>
<keyword evidence="3" id="KW-1185">Reference proteome</keyword>
<comment type="caution">
    <text evidence="2">The sequence shown here is derived from an EMBL/GenBank/DDBJ whole genome shotgun (WGS) entry which is preliminary data.</text>
</comment>
<feature type="transmembrane region" description="Helical" evidence="1">
    <location>
        <begin position="58"/>
        <end position="82"/>
    </location>
</feature>
<feature type="transmembrane region" description="Helical" evidence="1">
    <location>
        <begin position="249"/>
        <end position="269"/>
    </location>
</feature>
<evidence type="ECO:0000313" key="3">
    <source>
        <dbReference type="Proteomes" id="UP001627284"/>
    </source>
</evidence>
<dbReference type="PANTHER" id="PTHR33133">
    <property type="entry name" value="OS08G0107100 PROTEIN-RELATED"/>
    <property type="match status" value="1"/>
</dbReference>
<feature type="non-terminal residue" evidence="2">
    <location>
        <position position="1"/>
    </location>
</feature>
<reference evidence="2 3" key="1">
    <citation type="submission" date="2024-05" db="EMBL/GenBank/DDBJ databases">
        <title>De novo assembly of an allotetraploid wild potato.</title>
        <authorList>
            <person name="Hosaka A.J."/>
        </authorList>
    </citation>
    <scope>NUCLEOTIDE SEQUENCE [LARGE SCALE GENOMIC DNA]</scope>
    <source>
        <tissue evidence="2">Young leaves</tissue>
    </source>
</reference>
<feature type="transmembrane region" description="Helical" evidence="1">
    <location>
        <begin position="123"/>
        <end position="145"/>
    </location>
</feature>